<dbReference type="OrthoDB" id="1930763at2759"/>
<gene>
    <name evidence="1" type="ORF">AQUCO_00900937v1</name>
</gene>
<evidence type="ECO:0000313" key="1">
    <source>
        <dbReference type="EMBL" id="PIA54706.1"/>
    </source>
</evidence>
<organism evidence="1 2">
    <name type="scientific">Aquilegia coerulea</name>
    <name type="common">Rocky mountain columbine</name>
    <dbReference type="NCBI Taxonomy" id="218851"/>
    <lineage>
        <taxon>Eukaryota</taxon>
        <taxon>Viridiplantae</taxon>
        <taxon>Streptophyta</taxon>
        <taxon>Embryophyta</taxon>
        <taxon>Tracheophyta</taxon>
        <taxon>Spermatophyta</taxon>
        <taxon>Magnoliopsida</taxon>
        <taxon>Ranunculales</taxon>
        <taxon>Ranunculaceae</taxon>
        <taxon>Thalictroideae</taxon>
        <taxon>Aquilegia</taxon>
    </lineage>
</organism>
<dbReference type="Proteomes" id="UP000230069">
    <property type="component" value="Unassembled WGS sequence"/>
</dbReference>
<dbReference type="GO" id="GO:0009639">
    <property type="term" value="P:response to red or far red light"/>
    <property type="evidence" value="ECO:0007669"/>
    <property type="project" value="InterPro"/>
</dbReference>
<keyword evidence="2" id="KW-1185">Reference proteome</keyword>
<dbReference type="GO" id="GO:0061608">
    <property type="term" value="F:nuclear import signal receptor activity"/>
    <property type="evidence" value="ECO:0007669"/>
    <property type="project" value="TreeGrafter"/>
</dbReference>
<dbReference type="InterPro" id="IPR037766">
    <property type="entry name" value="FHY1"/>
</dbReference>
<dbReference type="STRING" id="218851.A0A2G5EG27"/>
<proteinExistence type="predicted"/>
<accession>A0A2G5EG27</accession>
<dbReference type="PANTHER" id="PTHR37723:SF1">
    <property type="entry name" value="PROTEIN FAR-RED-ELONGATED HYPOCOTYL 1-LIKE"/>
    <property type="match status" value="1"/>
</dbReference>
<sequence length="263" mass="29819">MEEIQHNPSDEFNSFLVSKILHDNSIDLSKKRKLLDKKLSFPIRKYKFGERTPGSKHLSPLVEDLEVEDILQTLMVKVNSNTVHHESKSTLPASVIDSNSFAEESDCAMSQYTEVKSEPELSDVCIHEQPANSKWEFPEVYAGDKPSTSSGSCGSNSSNNTLYSLDNRNFKKLCVGKDEAPFPDDQHLEYEYHADYACTDNEPEEIKECMDTDAEDTTLYSNGPSDLFVLSSGRWNINKDAEAGMRKPTIDQEFEQYFSMLML</sequence>
<dbReference type="AlphaFoldDB" id="A0A2G5EG27"/>
<dbReference type="GO" id="GO:0051457">
    <property type="term" value="P:maintenance of protein location in nucleus"/>
    <property type="evidence" value="ECO:0007669"/>
    <property type="project" value="TreeGrafter"/>
</dbReference>
<protein>
    <submittedName>
        <fullName evidence="1">Uncharacterized protein</fullName>
    </submittedName>
</protein>
<dbReference type="PANTHER" id="PTHR37723">
    <property type="entry name" value="PROTEIN FAR-RED ELONGATED HYPOCOTYL 1"/>
    <property type="match status" value="1"/>
</dbReference>
<reference evidence="1 2" key="1">
    <citation type="submission" date="2017-09" db="EMBL/GenBank/DDBJ databases">
        <title>WGS assembly of Aquilegia coerulea Goldsmith.</title>
        <authorList>
            <person name="Hodges S."/>
            <person name="Kramer E."/>
            <person name="Nordborg M."/>
            <person name="Tomkins J."/>
            <person name="Borevitz J."/>
            <person name="Derieg N."/>
            <person name="Yan J."/>
            <person name="Mihaltcheva S."/>
            <person name="Hayes R.D."/>
            <person name="Rokhsar D."/>
        </authorList>
    </citation>
    <scope>NUCLEOTIDE SEQUENCE [LARGE SCALE GENOMIC DNA]</scope>
    <source>
        <strain evidence="2">cv. Goldsmith</strain>
    </source>
</reference>
<dbReference type="InParanoid" id="A0A2G5EG27"/>
<dbReference type="GO" id="GO:0005737">
    <property type="term" value="C:cytoplasm"/>
    <property type="evidence" value="ECO:0007669"/>
    <property type="project" value="TreeGrafter"/>
</dbReference>
<evidence type="ECO:0000313" key="2">
    <source>
        <dbReference type="Proteomes" id="UP000230069"/>
    </source>
</evidence>
<dbReference type="FunCoup" id="A0A2G5EG27">
    <property type="interactions" value="34"/>
</dbReference>
<dbReference type="GO" id="GO:0016607">
    <property type="term" value="C:nuclear speck"/>
    <property type="evidence" value="ECO:0007669"/>
    <property type="project" value="TreeGrafter"/>
</dbReference>
<name>A0A2G5EG27_AQUCA</name>
<dbReference type="EMBL" id="KZ305026">
    <property type="protein sequence ID" value="PIA54706.1"/>
    <property type="molecule type" value="Genomic_DNA"/>
</dbReference>